<accession>A0AAV1WAT9</accession>
<evidence type="ECO:0000256" key="8">
    <source>
        <dbReference type="ARBA" id="ARBA00023157"/>
    </source>
</evidence>
<protein>
    <recommendedName>
        <fullName evidence="9">Defensin-like protein</fullName>
    </recommendedName>
</protein>
<comment type="similarity">
    <text evidence="2 9">Belongs to the DEFL family.</text>
</comment>
<evidence type="ECO:0000256" key="3">
    <source>
        <dbReference type="ARBA" id="ARBA00022525"/>
    </source>
</evidence>
<dbReference type="GO" id="GO:0050832">
    <property type="term" value="P:defense response to fungus"/>
    <property type="evidence" value="ECO:0007669"/>
    <property type="project" value="UniProtKB-UniRule"/>
</dbReference>
<sequence>MANHLLNYSQLFGIIILLVAAWSMMPRVVGDSCSQDSITCSSYEQCDQECKANHPGGQVSCSFGLCTCLYCVESPPSKNYCTGGSGLCAAECDQDCCNTKCASKYTEGAGYCSLLGDYRVCLCQYVC</sequence>
<reference evidence="10 11" key="1">
    <citation type="submission" date="2024-03" db="EMBL/GenBank/DDBJ databases">
        <authorList>
            <person name="Martinez-Hernandez J."/>
        </authorList>
    </citation>
    <scope>NUCLEOTIDE SEQUENCE [LARGE SCALE GENOMIC DNA]</scope>
</reference>
<gene>
    <name evidence="10" type="ORF">LLUT_LOCUS7529</name>
</gene>
<dbReference type="PANTHER" id="PTHR36788:SF2">
    <property type="entry name" value="DEFENSIN-LIKE PROTEIN 183"/>
    <property type="match status" value="1"/>
</dbReference>
<dbReference type="Proteomes" id="UP001497480">
    <property type="component" value="Unassembled WGS sequence"/>
</dbReference>
<dbReference type="GO" id="GO:0031640">
    <property type="term" value="P:killing of cells of another organism"/>
    <property type="evidence" value="ECO:0007669"/>
    <property type="project" value="UniProtKB-UniRule"/>
</dbReference>
<evidence type="ECO:0000256" key="4">
    <source>
        <dbReference type="ARBA" id="ARBA00022529"/>
    </source>
</evidence>
<evidence type="ECO:0000256" key="9">
    <source>
        <dbReference type="RuleBase" id="RU367109"/>
    </source>
</evidence>
<keyword evidence="6 9" id="KW-0732">Signal</keyword>
<dbReference type="GO" id="GO:0005576">
    <property type="term" value="C:extracellular region"/>
    <property type="evidence" value="ECO:0007669"/>
    <property type="project" value="UniProtKB-SubCell"/>
</dbReference>
<evidence type="ECO:0000256" key="2">
    <source>
        <dbReference type="ARBA" id="ARBA00006722"/>
    </source>
</evidence>
<organism evidence="10 11">
    <name type="scientific">Lupinus luteus</name>
    <name type="common">European yellow lupine</name>
    <dbReference type="NCBI Taxonomy" id="3873"/>
    <lineage>
        <taxon>Eukaryota</taxon>
        <taxon>Viridiplantae</taxon>
        <taxon>Streptophyta</taxon>
        <taxon>Embryophyta</taxon>
        <taxon>Tracheophyta</taxon>
        <taxon>Spermatophyta</taxon>
        <taxon>Magnoliopsida</taxon>
        <taxon>eudicotyledons</taxon>
        <taxon>Gunneridae</taxon>
        <taxon>Pentapetalae</taxon>
        <taxon>rosids</taxon>
        <taxon>fabids</taxon>
        <taxon>Fabales</taxon>
        <taxon>Fabaceae</taxon>
        <taxon>Papilionoideae</taxon>
        <taxon>50 kb inversion clade</taxon>
        <taxon>genistoids sensu lato</taxon>
        <taxon>core genistoids</taxon>
        <taxon>Genisteae</taxon>
        <taxon>Lupinus</taxon>
    </lineage>
</organism>
<comment type="caution">
    <text evidence="10">The sequence shown here is derived from an EMBL/GenBank/DDBJ whole genome shotgun (WGS) entry which is preliminary data.</text>
</comment>
<keyword evidence="7 9" id="KW-0611">Plant defense</keyword>
<evidence type="ECO:0000313" key="11">
    <source>
        <dbReference type="Proteomes" id="UP001497480"/>
    </source>
</evidence>
<name>A0AAV1WAT9_LUPLU</name>
<evidence type="ECO:0000256" key="7">
    <source>
        <dbReference type="ARBA" id="ARBA00022821"/>
    </source>
</evidence>
<keyword evidence="3 9" id="KW-0964">Secreted</keyword>
<dbReference type="InterPro" id="IPR039641">
    <property type="entry name" value="LCR"/>
</dbReference>
<evidence type="ECO:0000256" key="6">
    <source>
        <dbReference type="ARBA" id="ARBA00022729"/>
    </source>
</evidence>
<dbReference type="AlphaFoldDB" id="A0AAV1WAT9"/>
<dbReference type="PANTHER" id="PTHR36788">
    <property type="entry name" value="DEFENSIN-LIKE PROTEIN 183"/>
    <property type="match status" value="1"/>
</dbReference>
<dbReference type="EMBL" id="CAXHTB010000005">
    <property type="protein sequence ID" value="CAL0306469.1"/>
    <property type="molecule type" value="Genomic_DNA"/>
</dbReference>
<evidence type="ECO:0000313" key="10">
    <source>
        <dbReference type="EMBL" id="CAL0306469.1"/>
    </source>
</evidence>
<keyword evidence="11" id="KW-1185">Reference proteome</keyword>
<feature type="signal peptide" evidence="9">
    <location>
        <begin position="1"/>
        <end position="21"/>
    </location>
</feature>
<feature type="chain" id="PRO_5043095331" description="Defensin-like protein" evidence="9">
    <location>
        <begin position="22"/>
        <end position="127"/>
    </location>
</feature>
<evidence type="ECO:0000256" key="1">
    <source>
        <dbReference type="ARBA" id="ARBA00004613"/>
    </source>
</evidence>
<keyword evidence="5 9" id="KW-0295">Fungicide</keyword>
<keyword evidence="4 9" id="KW-0929">Antimicrobial</keyword>
<proteinExistence type="inferred from homology"/>
<keyword evidence="8" id="KW-1015">Disulfide bond</keyword>
<evidence type="ECO:0000256" key="5">
    <source>
        <dbReference type="ARBA" id="ARBA00022577"/>
    </source>
</evidence>
<comment type="subcellular location">
    <subcellularLocation>
        <location evidence="1 9">Secreted</location>
    </subcellularLocation>
</comment>